<organism evidence="12 13">
    <name type="scientific">Aeromicrobium alkaliterrae</name>
    <dbReference type="NCBI Taxonomy" id="302168"/>
    <lineage>
        <taxon>Bacteria</taxon>
        <taxon>Bacillati</taxon>
        <taxon>Actinomycetota</taxon>
        <taxon>Actinomycetes</taxon>
        <taxon>Propionibacteriales</taxon>
        <taxon>Nocardioidaceae</taxon>
        <taxon>Aeromicrobium</taxon>
    </lineage>
</organism>
<dbReference type="EC" id="6.3.2.13" evidence="7"/>
<feature type="domain" description="Mur ligase C-terminal" evidence="10">
    <location>
        <begin position="344"/>
        <end position="470"/>
    </location>
</feature>
<dbReference type="InterPro" id="IPR000713">
    <property type="entry name" value="Mur_ligase_N"/>
</dbReference>
<dbReference type="InterPro" id="IPR035911">
    <property type="entry name" value="MurE/MurF_N"/>
</dbReference>
<dbReference type="Pfam" id="PF08245">
    <property type="entry name" value="Mur_ligase_M"/>
    <property type="match status" value="1"/>
</dbReference>
<proteinExistence type="inferred from homology"/>
<evidence type="ECO:0000259" key="9">
    <source>
        <dbReference type="Pfam" id="PF01225"/>
    </source>
</evidence>
<evidence type="ECO:0000313" key="12">
    <source>
        <dbReference type="EMBL" id="GAA1733255.1"/>
    </source>
</evidence>
<dbReference type="PANTHER" id="PTHR23135:SF4">
    <property type="entry name" value="UDP-N-ACETYLMURAMOYL-L-ALANYL-D-GLUTAMATE--2,6-DIAMINOPIMELATE LIGASE MURE HOMOLOG, CHLOROPLASTIC"/>
    <property type="match status" value="1"/>
</dbReference>
<dbReference type="Pfam" id="PF02875">
    <property type="entry name" value="Mur_ligase_C"/>
    <property type="match status" value="1"/>
</dbReference>
<dbReference type="EMBL" id="BAAAME010000002">
    <property type="protein sequence ID" value="GAA1733255.1"/>
    <property type="molecule type" value="Genomic_DNA"/>
</dbReference>
<name>A0ABN2JN66_9ACTN</name>
<evidence type="ECO:0000256" key="2">
    <source>
        <dbReference type="ARBA" id="ARBA00022618"/>
    </source>
</evidence>
<keyword evidence="7" id="KW-0963">Cytoplasm</keyword>
<dbReference type="InterPro" id="IPR036615">
    <property type="entry name" value="Mur_ligase_C_dom_sf"/>
</dbReference>
<dbReference type="Pfam" id="PF01225">
    <property type="entry name" value="Mur_ligase"/>
    <property type="match status" value="1"/>
</dbReference>
<evidence type="ECO:0000256" key="4">
    <source>
        <dbReference type="ARBA" id="ARBA00022984"/>
    </source>
</evidence>
<dbReference type="Gene3D" id="3.40.1190.10">
    <property type="entry name" value="Mur-like, catalytic domain"/>
    <property type="match status" value="1"/>
</dbReference>
<comment type="pathway">
    <text evidence="7 8">Cell wall biogenesis; peptidoglycan biosynthesis.</text>
</comment>
<evidence type="ECO:0000256" key="3">
    <source>
        <dbReference type="ARBA" id="ARBA00022960"/>
    </source>
</evidence>
<dbReference type="SUPFAM" id="SSF53623">
    <property type="entry name" value="MurD-like peptide ligases, catalytic domain"/>
    <property type="match status" value="1"/>
</dbReference>
<feature type="binding site" evidence="7">
    <location>
        <begin position="126"/>
        <end position="132"/>
    </location>
    <ligand>
        <name>ATP</name>
        <dbReference type="ChEBI" id="CHEBI:30616"/>
    </ligand>
</feature>
<keyword evidence="7" id="KW-0547">Nucleotide-binding</keyword>
<comment type="caution">
    <text evidence="7">Lacks conserved residue(s) required for the propagation of feature annotation.</text>
</comment>
<feature type="binding site" evidence="7">
    <location>
        <position position="200"/>
    </location>
    <ligand>
        <name>UDP-N-acetyl-alpha-D-muramoyl-L-alanyl-D-glutamate</name>
        <dbReference type="ChEBI" id="CHEBI:83900"/>
    </ligand>
</feature>
<dbReference type="InterPro" id="IPR036565">
    <property type="entry name" value="Mur-like_cat_sf"/>
</dbReference>
<reference evidence="12 13" key="1">
    <citation type="journal article" date="2019" name="Int. J. Syst. Evol. Microbiol.">
        <title>The Global Catalogue of Microorganisms (GCM) 10K type strain sequencing project: providing services to taxonomists for standard genome sequencing and annotation.</title>
        <authorList>
            <consortium name="The Broad Institute Genomics Platform"/>
            <consortium name="The Broad Institute Genome Sequencing Center for Infectious Disease"/>
            <person name="Wu L."/>
            <person name="Ma J."/>
        </authorList>
    </citation>
    <scope>NUCLEOTIDE SEQUENCE [LARGE SCALE GENOMIC DNA]</scope>
    <source>
        <strain evidence="12 13">JCM 13518</strain>
    </source>
</reference>
<evidence type="ECO:0000256" key="6">
    <source>
        <dbReference type="ARBA" id="ARBA00023316"/>
    </source>
</evidence>
<keyword evidence="3 7" id="KW-0133">Cell shape</keyword>
<keyword evidence="7" id="KW-0460">Magnesium</keyword>
<feature type="binding site" evidence="7">
    <location>
        <position position="37"/>
    </location>
    <ligand>
        <name>UDP-N-acetyl-alpha-D-muramoyl-L-alanyl-D-glutamate</name>
        <dbReference type="ChEBI" id="CHEBI:83900"/>
    </ligand>
</feature>
<comment type="subcellular location">
    <subcellularLocation>
        <location evidence="7 8">Cytoplasm</location>
    </subcellularLocation>
</comment>
<dbReference type="SUPFAM" id="SSF63418">
    <property type="entry name" value="MurE/MurF N-terminal domain"/>
    <property type="match status" value="1"/>
</dbReference>
<comment type="PTM">
    <text evidence="7">Carboxylation is probably crucial for Mg(2+) binding and, consequently, for the gamma-phosphate positioning of ATP.</text>
</comment>
<dbReference type="InterPro" id="IPR004101">
    <property type="entry name" value="Mur_ligase_C"/>
</dbReference>
<dbReference type="NCBIfam" id="TIGR01085">
    <property type="entry name" value="murE"/>
    <property type="match status" value="1"/>
</dbReference>
<comment type="function">
    <text evidence="7">Catalyzes the addition of meso-diaminopimelic acid to the nucleotide precursor UDP-N-acetylmuramoyl-L-alanyl-D-glutamate (UMAG) in the biosynthesis of bacterial cell-wall peptidoglycan.</text>
</comment>
<comment type="caution">
    <text evidence="12">The sequence shown here is derived from an EMBL/GenBank/DDBJ whole genome shotgun (WGS) entry which is preliminary data.</text>
</comment>
<feature type="binding site" evidence="7">
    <location>
        <position position="192"/>
    </location>
    <ligand>
        <name>UDP-N-acetyl-alpha-D-muramoyl-L-alanyl-D-glutamate</name>
        <dbReference type="ChEBI" id="CHEBI:83900"/>
    </ligand>
</feature>
<gene>
    <name evidence="7" type="primary">murE</name>
    <name evidence="12" type="ORF">GCM10009710_12480</name>
</gene>
<evidence type="ECO:0000256" key="8">
    <source>
        <dbReference type="RuleBase" id="RU004135"/>
    </source>
</evidence>
<dbReference type="NCBIfam" id="NF001124">
    <property type="entry name" value="PRK00139.1-2"/>
    <property type="match status" value="1"/>
</dbReference>
<evidence type="ECO:0000313" key="13">
    <source>
        <dbReference type="Proteomes" id="UP001501057"/>
    </source>
</evidence>
<comment type="catalytic activity">
    <reaction evidence="7">
        <text>UDP-N-acetyl-alpha-D-muramoyl-L-alanyl-D-glutamate + meso-2,6-diaminopimelate + ATP = UDP-N-acetyl-alpha-D-muramoyl-L-alanyl-gamma-D-glutamyl-meso-2,6-diaminopimelate + ADP + phosphate + H(+)</text>
        <dbReference type="Rhea" id="RHEA:23676"/>
        <dbReference type="ChEBI" id="CHEBI:15378"/>
        <dbReference type="ChEBI" id="CHEBI:30616"/>
        <dbReference type="ChEBI" id="CHEBI:43474"/>
        <dbReference type="ChEBI" id="CHEBI:57791"/>
        <dbReference type="ChEBI" id="CHEBI:83900"/>
        <dbReference type="ChEBI" id="CHEBI:83905"/>
        <dbReference type="ChEBI" id="CHEBI:456216"/>
        <dbReference type="EC" id="6.3.2.13"/>
    </reaction>
</comment>
<dbReference type="PANTHER" id="PTHR23135">
    <property type="entry name" value="MUR LIGASE FAMILY MEMBER"/>
    <property type="match status" value="1"/>
</dbReference>
<keyword evidence="6 7" id="KW-0961">Cell wall biogenesis/degradation</keyword>
<feature type="binding site" evidence="7">
    <location>
        <position position="472"/>
    </location>
    <ligand>
        <name>meso-2,6-diaminopimelate</name>
        <dbReference type="ChEBI" id="CHEBI:57791"/>
    </ligand>
</feature>
<dbReference type="NCBIfam" id="NF001126">
    <property type="entry name" value="PRK00139.1-4"/>
    <property type="match status" value="1"/>
</dbReference>
<keyword evidence="5 7" id="KW-0131">Cell cycle</keyword>
<keyword evidence="7 12" id="KW-0436">Ligase</keyword>
<feature type="domain" description="Mur ligase central" evidence="11">
    <location>
        <begin position="124"/>
        <end position="321"/>
    </location>
</feature>
<dbReference type="Proteomes" id="UP001501057">
    <property type="component" value="Unassembled WGS sequence"/>
</dbReference>
<keyword evidence="13" id="KW-1185">Reference proteome</keyword>
<protein>
    <recommendedName>
        <fullName evidence="7">UDP-N-acetylmuramoyl-L-alanyl-D-glutamate--2,6-diaminopimelate ligase</fullName>
        <ecNumber evidence="7">6.3.2.13</ecNumber>
    </recommendedName>
    <alternativeName>
        <fullName evidence="7">Meso-A2pm-adding enzyme</fullName>
    </alternativeName>
    <alternativeName>
        <fullName evidence="7">Meso-diaminopimelate-adding enzyme</fullName>
    </alternativeName>
    <alternativeName>
        <fullName evidence="7">UDP-MurNAc-L-Ala-D-Glu:meso-diaminopimelate ligase</fullName>
    </alternativeName>
    <alternativeName>
        <fullName evidence="7">UDP-MurNAc-tripeptide synthetase</fullName>
    </alternativeName>
    <alternativeName>
        <fullName evidence="7">UDP-N-acetylmuramyl-tripeptide synthetase</fullName>
    </alternativeName>
</protein>
<accession>A0ABN2JN66</accession>
<feature type="domain" description="Mur ligase N-terminal catalytic" evidence="9">
    <location>
        <begin position="31"/>
        <end position="108"/>
    </location>
</feature>
<evidence type="ECO:0000256" key="1">
    <source>
        <dbReference type="ARBA" id="ARBA00005898"/>
    </source>
</evidence>
<dbReference type="SUPFAM" id="SSF53244">
    <property type="entry name" value="MurD-like peptide ligases, peptide-binding domain"/>
    <property type="match status" value="1"/>
</dbReference>
<feature type="modified residue" description="N6-carboxylysine" evidence="7">
    <location>
        <position position="232"/>
    </location>
</feature>
<dbReference type="Gene3D" id="3.90.190.20">
    <property type="entry name" value="Mur ligase, C-terminal domain"/>
    <property type="match status" value="1"/>
</dbReference>
<dbReference type="Gene3D" id="3.40.1390.10">
    <property type="entry name" value="MurE/MurF, N-terminal domain"/>
    <property type="match status" value="1"/>
</dbReference>
<sequence>MRDRPQVPPRRRLADLVEAVAPGAGAPADVEVTGISLGSHLVVPGDLFAALPGARAHGARFAADAAAAGAVAVLTDAEGAAEISRAPRAEGLPVVVLDDPRTQLGRLSAELYEHPTRAFTSLGVTGTQGKTTSTYLAEAAAGSPSAVVGTIGTRIAGQAVASSLTTPEAPALQALFAVMREEGVRTCAMEVSSHALVKHRVDGFAFDVAVFLNLGRDHLDFHADVDDYFAAKALLFTPEHARRGVVNLDDEHGRVLARTASVPVTTYSTEGRPADWRAVNVRSHRLGSELQLVGPDGETVDVTVPLPGAFNVSNAVAVLVALAGEGRDLSQLATGLAASPGVPGRMEHVEAGQDFTVVVDYAHKPDAVTAVLHALRPVTPGRLIVVLGAGGDRDAGKRPLMGAAAAELADVLVVTDDNPRSEDPARIRRAVLDGAVGPAETLEIGGRAEAIAHAVGIAQRGDTVVVAGKGHETGQEVDGVVHPFDDRDVVRSALAGIVAP</sequence>
<comment type="cofactor">
    <cofactor evidence="7">
        <name>Mg(2+)</name>
        <dbReference type="ChEBI" id="CHEBI:18420"/>
    </cofactor>
</comment>
<evidence type="ECO:0000256" key="5">
    <source>
        <dbReference type="ARBA" id="ARBA00023306"/>
    </source>
</evidence>
<keyword evidence="7" id="KW-0067">ATP-binding</keyword>
<evidence type="ECO:0000259" key="11">
    <source>
        <dbReference type="Pfam" id="PF08245"/>
    </source>
</evidence>
<keyword evidence="2 7" id="KW-0132">Cell division</keyword>
<evidence type="ECO:0000256" key="7">
    <source>
        <dbReference type="HAMAP-Rule" id="MF_00208"/>
    </source>
</evidence>
<evidence type="ECO:0000259" key="10">
    <source>
        <dbReference type="Pfam" id="PF02875"/>
    </source>
</evidence>
<keyword evidence="4 7" id="KW-0573">Peptidoglycan synthesis</keyword>
<feature type="binding site" evidence="7">
    <location>
        <position position="468"/>
    </location>
    <ligand>
        <name>meso-2,6-diaminopimelate</name>
        <dbReference type="ChEBI" id="CHEBI:57791"/>
    </ligand>
</feature>
<feature type="binding site" evidence="7">
    <location>
        <position position="393"/>
    </location>
    <ligand>
        <name>meso-2,6-diaminopimelate</name>
        <dbReference type="ChEBI" id="CHEBI:57791"/>
    </ligand>
</feature>
<dbReference type="HAMAP" id="MF_00208">
    <property type="entry name" value="MurE"/>
    <property type="match status" value="1"/>
</dbReference>
<feature type="binding site" evidence="7">
    <location>
        <begin position="165"/>
        <end position="166"/>
    </location>
    <ligand>
        <name>UDP-N-acetyl-alpha-D-muramoyl-L-alanyl-D-glutamate</name>
        <dbReference type="ChEBI" id="CHEBI:83900"/>
    </ligand>
</feature>
<dbReference type="GO" id="GO:0016874">
    <property type="term" value="F:ligase activity"/>
    <property type="evidence" value="ECO:0007669"/>
    <property type="project" value="UniProtKB-KW"/>
</dbReference>
<dbReference type="InterPro" id="IPR013221">
    <property type="entry name" value="Mur_ligase_cen"/>
</dbReference>
<comment type="similarity">
    <text evidence="1 7">Belongs to the MurCDEF family. MurE subfamily.</text>
</comment>
<feature type="short sequence motif" description="Meso-diaminopimelate recognition motif" evidence="7">
    <location>
        <begin position="417"/>
        <end position="420"/>
    </location>
</feature>
<feature type="binding site" evidence="7">
    <location>
        <position position="39"/>
    </location>
    <ligand>
        <name>UDP-N-acetyl-alpha-D-muramoyl-L-alanyl-D-glutamate</name>
        <dbReference type="ChEBI" id="CHEBI:83900"/>
    </ligand>
</feature>
<dbReference type="InterPro" id="IPR005761">
    <property type="entry name" value="UDP-N-AcMur-Glu-dNH2Pim_ligase"/>
</dbReference>
<feature type="binding site" evidence="7">
    <location>
        <begin position="417"/>
        <end position="420"/>
    </location>
    <ligand>
        <name>meso-2,6-diaminopimelate</name>
        <dbReference type="ChEBI" id="CHEBI:57791"/>
    </ligand>
</feature>